<proteinExistence type="predicted"/>
<protein>
    <submittedName>
        <fullName evidence="1">Uncharacterized protein</fullName>
    </submittedName>
</protein>
<reference evidence="1" key="1">
    <citation type="journal article" date="2014" name="Front. Microbiol.">
        <title>High frequency of phylogenetically diverse reductive dehalogenase-homologous genes in deep subseafloor sedimentary metagenomes.</title>
        <authorList>
            <person name="Kawai M."/>
            <person name="Futagami T."/>
            <person name="Toyoda A."/>
            <person name="Takaki Y."/>
            <person name="Nishi S."/>
            <person name="Hori S."/>
            <person name="Arai W."/>
            <person name="Tsubouchi T."/>
            <person name="Morono Y."/>
            <person name="Uchiyama I."/>
            <person name="Ito T."/>
            <person name="Fujiyama A."/>
            <person name="Inagaki F."/>
            <person name="Takami H."/>
        </authorList>
    </citation>
    <scope>NUCLEOTIDE SEQUENCE</scope>
    <source>
        <strain evidence="1">Expedition CK06-06</strain>
    </source>
</reference>
<comment type="caution">
    <text evidence="1">The sequence shown here is derived from an EMBL/GenBank/DDBJ whole genome shotgun (WGS) entry which is preliminary data.</text>
</comment>
<dbReference type="AlphaFoldDB" id="X1IRN7"/>
<dbReference type="EMBL" id="BARU01017444">
    <property type="protein sequence ID" value="GAH60203.1"/>
    <property type="molecule type" value="Genomic_DNA"/>
</dbReference>
<accession>X1IRN7</accession>
<organism evidence="1">
    <name type="scientific">marine sediment metagenome</name>
    <dbReference type="NCBI Taxonomy" id="412755"/>
    <lineage>
        <taxon>unclassified sequences</taxon>
        <taxon>metagenomes</taxon>
        <taxon>ecological metagenomes</taxon>
    </lineage>
</organism>
<name>X1IRN7_9ZZZZ</name>
<sequence>GVAFVPLKAKAGPYGKWSFFDAESLWKGWVSKYLIGD</sequence>
<feature type="non-terminal residue" evidence="1">
    <location>
        <position position="1"/>
    </location>
</feature>
<evidence type="ECO:0000313" key="1">
    <source>
        <dbReference type="EMBL" id="GAH60203.1"/>
    </source>
</evidence>
<gene>
    <name evidence="1" type="ORF">S03H2_28939</name>
</gene>